<sequence length="94" mass="10316">MMSLVEFVLFVVGDVAVTLFLRRFFFFKGCGGFRAFLLKIFTIVMVVVYVTIIGGGGVISVALNNGGSYVQELVVVHGGSFVMVLFHAWIAAYR</sequence>
<feature type="transmembrane region" description="Helical" evidence="1">
    <location>
        <begin position="37"/>
        <end position="62"/>
    </location>
</feature>
<keyword evidence="1" id="KW-0472">Membrane</keyword>
<reference evidence="2" key="1">
    <citation type="journal article" date="2021" name="Microorganisms">
        <title>The Ever-Expanding Pseudomonas Genus: Description of 43 New Species and Partition of the Pseudomonas putida Group.</title>
        <authorList>
            <person name="Girard L."/>
            <person name="Lood C."/>
            <person name="Hofte M."/>
            <person name="Vandamme P."/>
            <person name="Rokni-Zadeh H."/>
            <person name="van Noort V."/>
            <person name="Lavigne R."/>
            <person name="De Mot R."/>
        </authorList>
    </citation>
    <scope>NUCLEOTIDE SEQUENCE</scope>
    <source>
        <strain evidence="2">COW40</strain>
    </source>
</reference>
<evidence type="ECO:0000313" key="2">
    <source>
        <dbReference type="EMBL" id="QXH49656.1"/>
    </source>
</evidence>
<keyword evidence="1" id="KW-1133">Transmembrane helix</keyword>
<feature type="transmembrane region" description="Helical" evidence="1">
    <location>
        <begin position="74"/>
        <end position="93"/>
    </location>
</feature>
<evidence type="ECO:0000256" key="1">
    <source>
        <dbReference type="SAM" id="Phobius"/>
    </source>
</evidence>
<dbReference type="EMBL" id="CP077076">
    <property type="protein sequence ID" value="QXH49656.1"/>
    <property type="molecule type" value="Genomic_DNA"/>
</dbReference>
<keyword evidence="1" id="KW-0812">Transmembrane</keyword>
<name>A0ABX8MZY3_9PSED</name>
<keyword evidence="3" id="KW-1185">Reference proteome</keyword>
<proteinExistence type="predicted"/>
<protein>
    <submittedName>
        <fullName evidence="2">Uncharacterized protein</fullName>
    </submittedName>
</protein>
<evidence type="ECO:0000313" key="3">
    <source>
        <dbReference type="Proteomes" id="UP001046350"/>
    </source>
</evidence>
<feature type="transmembrane region" description="Helical" evidence="1">
    <location>
        <begin position="6"/>
        <end position="25"/>
    </location>
</feature>
<dbReference type="RefSeq" id="WP_217839273.1">
    <property type="nucleotide sequence ID" value="NZ_CP077076.1"/>
</dbReference>
<dbReference type="Proteomes" id="UP001046350">
    <property type="component" value="Chromosome"/>
</dbReference>
<organism evidence="2 3">
    <name type="scientific">Pseudomonas fakonensis</name>
    <dbReference type="NCBI Taxonomy" id="2842355"/>
    <lineage>
        <taxon>Bacteria</taxon>
        <taxon>Pseudomonadati</taxon>
        <taxon>Pseudomonadota</taxon>
        <taxon>Gammaproteobacteria</taxon>
        <taxon>Pseudomonadales</taxon>
        <taxon>Pseudomonadaceae</taxon>
        <taxon>Pseudomonas</taxon>
    </lineage>
</organism>
<gene>
    <name evidence="2" type="ORF">KSS94_17075</name>
</gene>
<accession>A0ABX8MZY3</accession>